<evidence type="ECO:0000256" key="2">
    <source>
        <dbReference type="ARBA" id="ARBA00008664"/>
    </source>
</evidence>
<organism evidence="8">
    <name type="scientific">Mesoaciditoga lauensis</name>
    <dbReference type="NCBI Taxonomy" id="1495039"/>
    <lineage>
        <taxon>Bacteria</taxon>
        <taxon>Thermotogati</taxon>
        <taxon>Thermotogota</taxon>
        <taxon>Thermotogae</taxon>
        <taxon>Mesoaciditogales</taxon>
        <taxon>Mesoaciditogaceae</taxon>
        <taxon>Mesoaciditoga</taxon>
    </lineage>
</organism>
<dbReference type="GO" id="GO:0016042">
    <property type="term" value="P:lipid catabolic process"/>
    <property type="evidence" value="ECO:0007669"/>
    <property type="project" value="UniProtKB-KW"/>
</dbReference>
<comment type="similarity">
    <text evidence="2">Belongs to the phospholipase D family.</text>
</comment>
<evidence type="ECO:0000256" key="5">
    <source>
        <dbReference type="ARBA" id="ARBA00022963"/>
    </source>
</evidence>
<dbReference type="EC" id="3.1.4.4" evidence="3"/>
<name>A0A7V3RE33_9BACT</name>
<proteinExistence type="inferred from homology"/>
<dbReference type="EMBL" id="DTPE01000089">
    <property type="protein sequence ID" value="HGE74903.1"/>
    <property type="molecule type" value="Genomic_DNA"/>
</dbReference>
<evidence type="ECO:0000256" key="6">
    <source>
        <dbReference type="ARBA" id="ARBA00023098"/>
    </source>
</evidence>
<dbReference type="PANTHER" id="PTHR43856">
    <property type="entry name" value="CARDIOLIPIN HYDROLASE"/>
    <property type="match status" value="1"/>
</dbReference>
<evidence type="ECO:0000313" key="8">
    <source>
        <dbReference type="EMBL" id="HGE74903.1"/>
    </source>
</evidence>
<feature type="domain" description="PLD phosphodiesterase" evidence="7">
    <location>
        <begin position="262"/>
        <end position="293"/>
    </location>
</feature>
<dbReference type="InterPro" id="IPR051406">
    <property type="entry name" value="PLD_domain"/>
</dbReference>
<gene>
    <name evidence="8" type="ORF">ENX73_02115</name>
</gene>
<dbReference type="SMART" id="SM00155">
    <property type="entry name" value="PLDc"/>
    <property type="match status" value="2"/>
</dbReference>
<dbReference type="GO" id="GO:0004630">
    <property type="term" value="F:phospholipase D activity"/>
    <property type="evidence" value="ECO:0007669"/>
    <property type="project" value="UniProtKB-EC"/>
</dbReference>
<evidence type="ECO:0000256" key="1">
    <source>
        <dbReference type="ARBA" id="ARBA00000798"/>
    </source>
</evidence>
<dbReference type="InterPro" id="IPR001736">
    <property type="entry name" value="PLipase_D/transphosphatidylase"/>
</dbReference>
<dbReference type="Pfam" id="PF13091">
    <property type="entry name" value="PLDc_2"/>
    <property type="match status" value="2"/>
</dbReference>
<evidence type="ECO:0000256" key="4">
    <source>
        <dbReference type="ARBA" id="ARBA00022801"/>
    </source>
</evidence>
<evidence type="ECO:0000256" key="3">
    <source>
        <dbReference type="ARBA" id="ARBA00012027"/>
    </source>
</evidence>
<dbReference type="GO" id="GO:0006793">
    <property type="term" value="P:phosphorus metabolic process"/>
    <property type="evidence" value="ECO:0007669"/>
    <property type="project" value="UniProtKB-ARBA"/>
</dbReference>
<protein>
    <recommendedName>
        <fullName evidence="3">phospholipase D</fullName>
        <ecNumber evidence="3">3.1.4.4</ecNumber>
    </recommendedName>
</protein>
<dbReference type="InterPro" id="IPR025202">
    <property type="entry name" value="PLD-like_dom"/>
</dbReference>
<reference evidence="8" key="1">
    <citation type="journal article" date="2020" name="mSystems">
        <title>Genome- and Community-Level Interaction Insights into Carbon Utilization and Element Cycling Functions of Hydrothermarchaeota in Hydrothermal Sediment.</title>
        <authorList>
            <person name="Zhou Z."/>
            <person name="Liu Y."/>
            <person name="Xu W."/>
            <person name="Pan J."/>
            <person name="Luo Z.H."/>
            <person name="Li M."/>
        </authorList>
    </citation>
    <scope>NUCLEOTIDE SEQUENCE [LARGE SCALE GENOMIC DNA]</scope>
    <source>
        <strain evidence="8">SpSt-966</strain>
    </source>
</reference>
<dbReference type="AlphaFoldDB" id="A0A7V3RE33"/>
<keyword evidence="6" id="KW-0443">Lipid metabolism</keyword>
<comment type="caution">
    <text evidence="8">The sequence shown here is derived from an EMBL/GenBank/DDBJ whole genome shotgun (WGS) entry which is preliminary data.</text>
</comment>
<dbReference type="GO" id="GO:0016891">
    <property type="term" value="F:RNA endonuclease activity producing 5'-phosphomonoesters, hydrolytic mechanism"/>
    <property type="evidence" value="ECO:0007669"/>
    <property type="project" value="TreeGrafter"/>
</dbReference>
<dbReference type="Gene3D" id="3.30.870.10">
    <property type="entry name" value="Endonuclease Chain A"/>
    <property type="match status" value="2"/>
</dbReference>
<sequence>MKRIILSILSILIFFSIQSFGWEVFFNSPPSSVKMRESILTLLESARYSIHLAIYNLDDEEIISLLNEKMSQGVDVKLVMEGENYVKNIKKLSSLDVVADPIDNGLMHSKYLIVDGHIVWFGSTNFTNSSFYKDLNNSLIFDSENFAEALEIDFKKMREGYFEESRNSEIAKIMAEGIRIDLAFSPSEESFNSLIDALKSAKEEVDVAIYSFSDARIALTLIALDEKGVKVRILADDEWNSSTYSFVPEMEEFKFLRKFKNIKGLFHNKYIVIDPMTDRAKVITGSYNLTLSAEQKNSEIITILYSKEIAQLYMKNFDLLWAK</sequence>
<evidence type="ECO:0000259" key="7">
    <source>
        <dbReference type="PROSITE" id="PS50035"/>
    </source>
</evidence>
<accession>A0A7V3RE33</accession>
<dbReference type="SUPFAM" id="SSF56024">
    <property type="entry name" value="Phospholipase D/nuclease"/>
    <property type="match status" value="2"/>
</dbReference>
<comment type="catalytic activity">
    <reaction evidence="1">
        <text>a 1,2-diacyl-sn-glycero-3-phosphocholine + H2O = a 1,2-diacyl-sn-glycero-3-phosphate + choline + H(+)</text>
        <dbReference type="Rhea" id="RHEA:14445"/>
        <dbReference type="ChEBI" id="CHEBI:15354"/>
        <dbReference type="ChEBI" id="CHEBI:15377"/>
        <dbReference type="ChEBI" id="CHEBI:15378"/>
        <dbReference type="ChEBI" id="CHEBI:57643"/>
        <dbReference type="ChEBI" id="CHEBI:58608"/>
        <dbReference type="EC" id="3.1.4.4"/>
    </reaction>
</comment>
<keyword evidence="5" id="KW-0442">Lipid degradation</keyword>
<feature type="domain" description="PLD phosphodiesterase" evidence="7">
    <location>
        <begin position="103"/>
        <end position="130"/>
    </location>
</feature>
<dbReference type="PANTHER" id="PTHR43856:SF1">
    <property type="entry name" value="MITOCHONDRIAL CARDIOLIPIN HYDROLASE"/>
    <property type="match status" value="1"/>
</dbReference>
<dbReference type="PROSITE" id="PS50035">
    <property type="entry name" value="PLD"/>
    <property type="match status" value="2"/>
</dbReference>
<keyword evidence="4" id="KW-0378">Hydrolase</keyword>